<comment type="catalytic activity">
    <reaction evidence="3">
        <text>O-phospho-L-serine + H2O = L-serine + phosphate</text>
        <dbReference type="Rhea" id="RHEA:21208"/>
        <dbReference type="ChEBI" id="CHEBI:15377"/>
        <dbReference type="ChEBI" id="CHEBI:33384"/>
        <dbReference type="ChEBI" id="CHEBI:43474"/>
        <dbReference type="ChEBI" id="CHEBI:57524"/>
        <dbReference type="EC" id="3.1.3.3"/>
    </reaction>
</comment>
<comment type="function">
    <text evidence="3">Catalyzes the last step of the phosphorylated serine biosynthetic pathway, i.e. dephosphorylation of O-phospho-L-serine to form L-serine.</text>
</comment>
<dbReference type="GO" id="GO:0006564">
    <property type="term" value="P:L-serine biosynthetic process"/>
    <property type="evidence" value="ECO:0007669"/>
    <property type="project" value="UniProtKB-UniRule"/>
</dbReference>
<evidence type="ECO:0000313" key="5">
    <source>
        <dbReference type="Proteomes" id="UP000287910"/>
    </source>
</evidence>
<keyword evidence="3" id="KW-0718">Serine biosynthesis</keyword>
<dbReference type="EC" id="3.1.3.3" evidence="3"/>
<dbReference type="SFLD" id="SFLDG01129">
    <property type="entry name" value="C1.5:_HAD__Beta-PGM__Phosphata"/>
    <property type="match status" value="1"/>
</dbReference>
<keyword evidence="2 3" id="KW-0460">Magnesium</keyword>
<evidence type="ECO:0000256" key="3">
    <source>
        <dbReference type="HAMAP-Rule" id="MF_02240"/>
    </source>
</evidence>
<dbReference type="Proteomes" id="UP000287910">
    <property type="component" value="Unassembled WGS sequence"/>
</dbReference>
<comment type="caution">
    <text evidence="4">The sequence shown here is derived from an EMBL/GenBank/DDBJ whole genome shotgun (WGS) entry which is preliminary data.</text>
</comment>
<dbReference type="Gene3D" id="1.20.120.710">
    <property type="entry name" value="Haloacid dehalogenase hydrolase-like domain"/>
    <property type="match status" value="1"/>
</dbReference>
<dbReference type="NCBIfam" id="TIGR01549">
    <property type="entry name" value="HAD-SF-IA-v1"/>
    <property type="match status" value="1"/>
</dbReference>
<sequence>MPLTTIIFDLDDTLLWDKKSIKTAFEKTCEYAASKYDIDPESLEEAVRVEARKLYESYETYDYTVLIGINPFEGLWGTFDDPTDSFQKMKEIVPTYRKNAWTNGLKVFGIEDEAFGAELGERFVEERKKSPFVYEDTYQVLDTLKGQYKLVLLTNGAPSLQNLKLEITPEIAPYFDHVIISGDFGKGKPDASIFEYMMDKAGITASEGIMVGDNLNTDILGSSRVNMKNVWINREGNRNETQVTPTYEVTSLTEFLNLLKTL</sequence>
<dbReference type="InterPro" id="IPR051400">
    <property type="entry name" value="HAD-like_hydrolase"/>
</dbReference>
<comment type="similarity">
    <text evidence="3">Belongs to the HAD-like hydrolase superfamily.</text>
</comment>
<comment type="pathway">
    <text evidence="3">Amino-acid biosynthesis; L-serine biosynthesis; L-serine from 3-phospho-D-glycerate: step 3/3.</text>
</comment>
<comment type="cofactor">
    <cofactor evidence="3">
        <name>Mg(2+)</name>
        <dbReference type="ChEBI" id="CHEBI:18420"/>
    </cofactor>
    <cofactor evidence="3">
        <name>Co(2+)</name>
        <dbReference type="ChEBI" id="CHEBI:48828"/>
    </cofactor>
</comment>
<dbReference type="Gene3D" id="3.40.50.1000">
    <property type="entry name" value="HAD superfamily/HAD-like"/>
    <property type="match status" value="1"/>
</dbReference>
<dbReference type="GO" id="GO:0036424">
    <property type="term" value="F:L-phosphoserine phosphatase activity"/>
    <property type="evidence" value="ECO:0007669"/>
    <property type="project" value="UniProtKB-UniRule"/>
</dbReference>
<dbReference type="InterPro" id="IPR036412">
    <property type="entry name" value="HAD-like_sf"/>
</dbReference>
<dbReference type="SFLD" id="SFLDS00003">
    <property type="entry name" value="Haloacid_Dehalogenase"/>
    <property type="match status" value="1"/>
</dbReference>
<evidence type="ECO:0000256" key="1">
    <source>
        <dbReference type="ARBA" id="ARBA00022801"/>
    </source>
</evidence>
<dbReference type="EMBL" id="RYYR01000002">
    <property type="protein sequence ID" value="RUL56371.1"/>
    <property type="molecule type" value="Genomic_DNA"/>
</dbReference>
<dbReference type="SUPFAM" id="SSF56784">
    <property type="entry name" value="HAD-like"/>
    <property type="match status" value="1"/>
</dbReference>
<dbReference type="Pfam" id="PF00702">
    <property type="entry name" value="Hydrolase"/>
    <property type="match status" value="1"/>
</dbReference>
<dbReference type="HAMAP" id="MF_02240">
    <property type="entry name" value="PSP"/>
    <property type="match status" value="1"/>
</dbReference>
<keyword evidence="3" id="KW-0170">Cobalt</keyword>
<keyword evidence="5" id="KW-1185">Reference proteome</keyword>
<gene>
    <name evidence="4" type="ORF">EK386_01680</name>
</gene>
<keyword evidence="1 3" id="KW-0378">Hydrolase</keyword>
<protein>
    <recommendedName>
        <fullName evidence="3">Phosphoserine phosphatase</fullName>
        <shortName evidence="3">PSP</shortName>
        <ecNumber evidence="3">3.1.3.3</ecNumber>
    </recommendedName>
</protein>
<proteinExistence type="inferred from homology"/>
<dbReference type="RefSeq" id="WP_126657285.1">
    <property type="nucleotide sequence ID" value="NZ_RYYR01000002.1"/>
</dbReference>
<keyword evidence="3" id="KW-0028">Amino-acid biosynthesis</keyword>
<dbReference type="InterPro" id="IPR023214">
    <property type="entry name" value="HAD_sf"/>
</dbReference>
<accession>A0A3S0R880</accession>
<reference evidence="4 5" key="1">
    <citation type="submission" date="2018-12" db="EMBL/GenBank/DDBJ databases">
        <title>Lysinibacillus antri sp. nov., isolated from a cave soil.</title>
        <authorList>
            <person name="Narsing Rao M.P."/>
            <person name="Zhang H."/>
            <person name="Dong Z.-Y."/>
            <person name="Niu X.-K."/>
            <person name="Zhang K."/>
            <person name="Fang B.-Z."/>
            <person name="Kang Y.-Q."/>
            <person name="Xiao M."/>
            <person name="Li W.-J."/>
        </authorList>
    </citation>
    <scope>NUCLEOTIDE SEQUENCE [LARGE SCALE GENOMIC DNA]</scope>
    <source>
        <strain evidence="4 5">SYSU K30002</strain>
    </source>
</reference>
<comment type="catalytic activity">
    <reaction evidence="3">
        <text>O-phospho-D-serine + H2O = D-serine + phosphate</text>
        <dbReference type="Rhea" id="RHEA:24873"/>
        <dbReference type="ChEBI" id="CHEBI:15377"/>
        <dbReference type="ChEBI" id="CHEBI:35247"/>
        <dbReference type="ChEBI" id="CHEBI:43474"/>
        <dbReference type="ChEBI" id="CHEBI:58680"/>
        <dbReference type="EC" id="3.1.3.3"/>
    </reaction>
</comment>
<evidence type="ECO:0000313" key="4">
    <source>
        <dbReference type="EMBL" id="RUL56371.1"/>
    </source>
</evidence>
<name>A0A3S0R880_9BACI</name>
<dbReference type="AlphaFoldDB" id="A0A3S0R880"/>
<dbReference type="PANTHER" id="PTHR46470">
    <property type="entry name" value="N-ACYLNEURAMINATE-9-PHOSPHATASE"/>
    <property type="match status" value="1"/>
</dbReference>
<dbReference type="PANTHER" id="PTHR46470:SF3">
    <property type="entry name" value="N-ACYLNEURAMINATE-9-PHOSPHATASE"/>
    <property type="match status" value="1"/>
</dbReference>
<dbReference type="InterPro" id="IPR006439">
    <property type="entry name" value="HAD-SF_hydro_IA"/>
</dbReference>
<dbReference type="InterPro" id="IPR044266">
    <property type="entry name" value="PSP_YsaA"/>
</dbReference>
<organism evidence="4 5">
    <name type="scientific">Lysinibacillus antri</name>
    <dbReference type="NCBI Taxonomy" id="2498145"/>
    <lineage>
        <taxon>Bacteria</taxon>
        <taxon>Bacillati</taxon>
        <taxon>Bacillota</taxon>
        <taxon>Bacilli</taxon>
        <taxon>Bacillales</taxon>
        <taxon>Bacillaceae</taxon>
        <taxon>Lysinibacillus</taxon>
    </lineage>
</organism>
<evidence type="ECO:0000256" key="2">
    <source>
        <dbReference type="ARBA" id="ARBA00022842"/>
    </source>
</evidence>